<dbReference type="Gene3D" id="3.40.50.1360">
    <property type="match status" value="1"/>
</dbReference>
<dbReference type="InterPro" id="IPR014036">
    <property type="entry name" value="DeoR-like_C"/>
</dbReference>
<dbReference type="EMBL" id="PZFQ01000042">
    <property type="protein sequence ID" value="PTI74371.1"/>
    <property type="molecule type" value="Genomic_DNA"/>
</dbReference>
<evidence type="ECO:0000256" key="2">
    <source>
        <dbReference type="ARBA" id="ARBA00023015"/>
    </source>
</evidence>
<evidence type="ECO:0000313" key="6">
    <source>
        <dbReference type="EMBL" id="PTI74371.1"/>
    </source>
</evidence>
<dbReference type="Gene3D" id="1.10.10.10">
    <property type="entry name" value="Winged helix-like DNA-binding domain superfamily/Winged helix DNA-binding domain"/>
    <property type="match status" value="1"/>
</dbReference>
<dbReference type="Pfam" id="PF00455">
    <property type="entry name" value="DeoRC"/>
    <property type="match status" value="1"/>
</dbReference>
<keyword evidence="2" id="KW-0805">Transcription regulation</keyword>
<dbReference type="SMART" id="SM01134">
    <property type="entry name" value="DeoRC"/>
    <property type="match status" value="1"/>
</dbReference>
<proteinExistence type="predicted"/>
<dbReference type="InterPro" id="IPR001034">
    <property type="entry name" value="DeoR_HTH"/>
</dbReference>
<dbReference type="PANTHER" id="PTHR30363:SF60">
    <property type="entry name" value="HTH-TYPE TRANSCRIPTIONAL REGULATOR IOLR"/>
    <property type="match status" value="1"/>
</dbReference>
<dbReference type="GO" id="GO:0005988">
    <property type="term" value="P:lactose metabolic process"/>
    <property type="evidence" value="ECO:0007669"/>
    <property type="project" value="UniProtKB-KW"/>
</dbReference>
<dbReference type="Pfam" id="PF08220">
    <property type="entry name" value="HTH_DeoR"/>
    <property type="match status" value="1"/>
</dbReference>
<dbReference type="PROSITE" id="PS51000">
    <property type="entry name" value="HTH_DEOR_2"/>
    <property type="match status" value="1"/>
</dbReference>
<dbReference type="InterPro" id="IPR018356">
    <property type="entry name" value="Tscrpt_reg_HTH_DeoR_CS"/>
</dbReference>
<keyword evidence="1" id="KW-0423">Lactose metabolism</keyword>
<dbReference type="InterPro" id="IPR050313">
    <property type="entry name" value="Carb_Metab_HTH_regulators"/>
</dbReference>
<evidence type="ECO:0000313" key="7">
    <source>
        <dbReference type="Proteomes" id="UP000241960"/>
    </source>
</evidence>
<dbReference type="PROSITE" id="PS00894">
    <property type="entry name" value="HTH_DEOR_1"/>
    <property type="match status" value="1"/>
</dbReference>
<dbReference type="PRINTS" id="PR00037">
    <property type="entry name" value="HTHLACR"/>
</dbReference>
<evidence type="ECO:0000259" key="5">
    <source>
        <dbReference type="PROSITE" id="PS51000"/>
    </source>
</evidence>
<dbReference type="InterPro" id="IPR036390">
    <property type="entry name" value="WH_DNA-bd_sf"/>
</dbReference>
<dbReference type="PANTHER" id="PTHR30363">
    <property type="entry name" value="HTH-TYPE TRANSCRIPTIONAL REGULATOR SRLR-RELATED"/>
    <property type="match status" value="1"/>
</dbReference>
<dbReference type="SMART" id="SM00420">
    <property type="entry name" value="HTH_DEOR"/>
    <property type="match status" value="1"/>
</dbReference>
<sequence length="252" mass="28406">MKTKRIHAIESYINENKAASIDELSDYFNVSINTIRRDIAVLADTNKVKKVYGGVKSIESSISQAVDYSKRNIEHYDEKIHIAKATAKHIQSNDVIYIDTGTTTVHILDYVDTDLPFTIISNSLDVINKAALFENVSLLIIGEKYKYRTRSFIGIESNTLIEKLNIDKAFMAATGVDIHNGLTNAELEENIIKKLIVSRSRLVYALADHTKMGKSTLLTFMECDELDTLITDKLPSKDFTAYFKSKNITIET</sequence>
<protein>
    <submittedName>
        <fullName evidence="6">DeoR/GlpR transcriptional regulator</fullName>
    </submittedName>
</protein>
<feature type="domain" description="HTH deoR-type" evidence="5">
    <location>
        <begin position="2"/>
        <end position="57"/>
    </location>
</feature>
<dbReference type="InterPro" id="IPR036388">
    <property type="entry name" value="WH-like_DNA-bd_sf"/>
</dbReference>
<evidence type="ECO:0000256" key="4">
    <source>
        <dbReference type="ARBA" id="ARBA00023163"/>
    </source>
</evidence>
<dbReference type="GO" id="GO:0003677">
    <property type="term" value="F:DNA binding"/>
    <property type="evidence" value="ECO:0007669"/>
    <property type="project" value="UniProtKB-KW"/>
</dbReference>
<dbReference type="RefSeq" id="WP_107545313.1">
    <property type="nucleotide sequence ID" value="NZ_PZFQ01000042.1"/>
</dbReference>
<gene>
    <name evidence="6" type="ORF">BU058_11140</name>
</gene>
<keyword evidence="4" id="KW-0804">Transcription</keyword>
<name>A0A9Q6HMU3_9STAP</name>
<reference evidence="6 7" key="1">
    <citation type="journal article" date="2016" name="Front. Microbiol.">
        <title>Comprehensive Phylogenetic Analysis of Bovine Non-aureus Staphylococci Species Based on Whole-Genome Sequencing.</title>
        <authorList>
            <person name="Naushad S."/>
            <person name="Barkema H.W."/>
            <person name="Luby C."/>
            <person name="Condas L.A."/>
            <person name="Nobrega D.B."/>
            <person name="Carson D.A."/>
            <person name="De Buck J."/>
        </authorList>
    </citation>
    <scope>NUCLEOTIDE SEQUENCE [LARGE SCALE GENOMIC DNA]</scope>
    <source>
        <strain evidence="6 7">SNUC 1231</strain>
    </source>
</reference>
<accession>A0A9Q6HMU3</accession>
<keyword evidence="3" id="KW-0238">DNA-binding</keyword>
<dbReference type="InterPro" id="IPR037171">
    <property type="entry name" value="NagB/RpiA_transferase-like"/>
</dbReference>
<dbReference type="SUPFAM" id="SSF46785">
    <property type="entry name" value="Winged helix' DNA-binding domain"/>
    <property type="match status" value="1"/>
</dbReference>
<evidence type="ECO:0000256" key="1">
    <source>
        <dbReference type="ARBA" id="ARBA00022736"/>
    </source>
</evidence>
<dbReference type="SUPFAM" id="SSF100950">
    <property type="entry name" value="NagB/RpiA/CoA transferase-like"/>
    <property type="match status" value="1"/>
</dbReference>
<dbReference type="GO" id="GO:0003700">
    <property type="term" value="F:DNA-binding transcription factor activity"/>
    <property type="evidence" value="ECO:0007669"/>
    <property type="project" value="InterPro"/>
</dbReference>
<comment type="caution">
    <text evidence="6">The sequence shown here is derived from an EMBL/GenBank/DDBJ whole genome shotgun (WGS) entry which is preliminary data.</text>
</comment>
<dbReference type="AlphaFoldDB" id="A0A9Q6HMU3"/>
<evidence type="ECO:0000256" key="3">
    <source>
        <dbReference type="ARBA" id="ARBA00023125"/>
    </source>
</evidence>
<dbReference type="Proteomes" id="UP000241960">
    <property type="component" value="Unassembled WGS sequence"/>
</dbReference>
<organism evidence="6 7">
    <name type="scientific">Staphylococcus succinus</name>
    <dbReference type="NCBI Taxonomy" id="61015"/>
    <lineage>
        <taxon>Bacteria</taxon>
        <taxon>Bacillati</taxon>
        <taxon>Bacillota</taxon>
        <taxon>Bacilli</taxon>
        <taxon>Bacillales</taxon>
        <taxon>Staphylococcaceae</taxon>
        <taxon>Staphylococcus</taxon>
    </lineage>
</organism>